<organism evidence="6 7">
    <name type="scientific">Fructilactobacillus lindneri DSM 20690 = JCM 11027</name>
    <dbReference type="NCBI Taxonomy" id="1122148"/>
    <lineage>
        <taxon>Bacteria</taxon>
        <taxon>Bacillati</taxon>
        <taxon>Bacillota</taxon>
        <taxon>Bacilli</taxon>
        <taxon>Lactobacillales</taxon>
        <taxon>Lactobacillaceae</taxon>
        <taxon>Fructilactobacillus</taxon>
    </lineage>
</organism>
<keyword evidence="3 5" id="KW-1133">Transmembrane helix</keyword>
<keyword evidence="7" id="KW-1185">Reference proteome</keyword>
<feature type="transmembrane region" description="Helical" evidence="5">
    <location>
        <begin position="83"/>
        <end position="104"/>
    </location>
</feature>
<dbReference type="Proteomes" id="UP000051565">
    <property type="component" value="Unassembled WGS sequence"/>
</dbReference>
<comment type="subcellular location">
    <subcellularLocation>
        <location evidence="1">Membrane</location>
        <topology evidence="1">Multi-pass membrane protein</topology>
    </subcellularLocation>
</comment>
<keyword evidence="4 5" id="KW-0472">Membrane</keyword>
<feature type="transmembrane region" description="Helical" evidence="5">
    <location>
        <begin position="44"/>
        <end position="63"/>
    </location>
</feature>
<protein>
    <recommendedName>
        <fullName evidence="8">ABC transporter permease</fullName>
    </recommendedName>
</protein>
<dbReference type="EMBL" id="JQBT01000024">
    <property type="protein sequence ID" value="KRN79557.1"/>
    <property type="molecule type" value="Genomic_DNA"/>
</dbReference>
<dbReference type="CDD" id="cd16914">
    <property type="entry name" value="EcfT"/>
    <property type="match status" value="1"/>
</dbReference>
<dbReference type="OrthoDB" id="92887at2"/>
<evidence type="ECO:0000256" key="1">
    <source>
        <dbReference type="ARBA" id="ARBA00004141"/>
    </source>
</evidence>
<feature type="transmembrane region" description="Helical" evidence="5">
    <location>
        <begin position="7"/>
        <end position="38"/>
    </location>
</feature>
<dbReference type="GO" id="GO:0005886">
    <property type="term" value="C:plasma membrane"/>
    <property type="evidence" value="ECO:0007669"/>
    <property type="project" value="UniProtKB-ARBA"/>
</dbReference>
<name>A0A0R2JWC1_9LACO</name>
<feature type="transmembrane region" description="Helical" evidence="5">
    <location>
        <begin position="198"/>
        <end position="214"/>
    </location>
</feature>
<evidence type="ECO:0000256" key="5">
    <source>
        <dbReference type="SAM" id="Phobius"/>
    </source>
</evidence>
<sequence length="215" mass="24563">MNPALKLLLVFMIAFEISFLTNIWLNLFLIMAALIYLFWHRVHFKTIAIFSLIAFVPAVGIFLSQLYYGSHGLYMGAVLFTRLYAYVYLGLSFSLTTYIVNLAQALEQDFHVPAKFVYGVLAAINLVPRLKYEIQIIRANGNMRGEQLNPWKPTLYFKALLVALQWSGDLSQAMQSQGFVENRPRTFITKVVISKKDLIIFIGILIIVQILAFTI</sequence>
<dbReference type="PATRIC" id="fig|1122148.6.peg.251"/>
<dbReference type="AlphaFoldDB" id="A0A0R2JWC1"/>
<reference evidence="6 7" key="1">
    <citation type="journal article" date="2015" name="Genome Announc.">
        <title>Expanding the biotechnology potential of lactobacilli through comparative genomics of 213 strains and associated genera.</title>
        <authorList>
            <person name="Sun Z."/>
            <person name="Harris H.M."/>
            <person name="McCann A."/>
            <person name="Guo C."/>
            <person name="Argimon S."/>
            <person name="Zhang W."/>
            <person name="Yang X."/>
            <person name="Jeffery I.B."/>
            <person name="Cooney J.C."/>
            <person name="Kagawa T.F."/>
            <person name="Liu W."/>
            <person name="Song Y."/>
            <person name="Salvetti E."/>
            <person name="Wrobel A."/>
            <person name="Rasinkangas P."/>
            <person name="Parkhill J."/>
            <person name="Rea M.C."/>
            <person name="O'Sullivan O."/>
            <person name="Ritari J."/>
            <person name="Douillard F.P."/>
            <person name="Paul Ross R."/>
            <person name="Yang R."/>
            <person name="Briner A.E."/>
            <person name="Felis G.E."/>
            <person name="de Vos W.M."/>
            <person name="Barrangou R."/>
            <person name="Klaenhammer T.R."/>
            <person name="Caufield P.W."/>
            <person name="Cui Y."/>
            <person name="Zhang H."/>
            <person name="O'Toole P.W."/>
        </authorList>
    </citation>
    <scope>NUCLEOTIDE SEQUENCE [LARGE SCALE GENOMIC DNA]</scope>
    <source>
        <strain evidence="6 7">DSM 20690</strain>
    </source>
</reference>
<gene>
    <name evidence="6" type="ORF">IV52_GL000238</name>
</gene>
<dbReference type="GeneID" id="61249636"/>
<keyword evidence="2 5" id="KW-0812">Transmembrane</keyword>
<accession>A0A0R2JWC1</accession>
<evidence type="ECO:0000256" key="4">
    <source>
        <dbReference type="ARBA" id="ARBA00023136"/>
    </source>
</evidence>
<proteinExistence type="predicted"/>
<dbReference type="Pfam" id="PF02361">
    <property type="entry name" value="CbiQ"/>
    <property type="match status" value="1"/>
</dbReference>
<dbReference type="STRING" id="53444.AYR59_01905"/>
<evidence type="ECO:0000256" key="2">
    <source>
        <dbReference type="ARBA" id="ARBA00022692"/>
    </source>
</evidence>
<comment type="caution">
    <text evidence="6">The sequence shown here is derived from an EMBL/GenBank/DDBJ whole genome shotgun (WGS) entry which is preliminary data.</text>
</comment>
<evidence type="ECO:0000313" key="6">
    <source>
        <dbReference type="EMBL" id="KRN79557.1"/>
    </source>
</evidence>
<evidence type="ECO:0008006" key="8">
    <source>
        <dbReference type="Google" id="ProtNLM"/>
    </source>
</evidence>
<dbReference type="InterPro" id="IPR003339">
    <property type="entry name" value="ABC/ECF_trnsptr_transmembrane"/>
</dbReference>
<dbReference type="RefSeq" id="WP_056997579.1">
    <property type="nucleotide sequence ID" value="NZ_FUXS01000003.1"/>
</dbReference>
<evidence type="ECO:0000256" key="3">
    <source>
        <dbReference type="ARBA" id="ARBA00022989"/>
    </source>
</evidence>
<evidence type="ECO:0000313" key="7">
    <source>
        <dbReference type="Proteomes" id="UP000051565"/>
    </source>
</evidence>